<dbReference type="OrthoDB" id="429145at2759"/>
<reference evidence="3" key="1">
    <citation type="journal article" date="2012" name="MBio">
        <title>Comparative genome analysis of Trichophyton rubrum and related dermatophytes reveals candidate genes involved in infection.</title>
        <authorList>
            <person name="Martinez D.A."/>
            <person name="Oliver B.G."/>
            <person name="Graeser Y."/>
            <person name="Goldberg J.M."/>
            <person name="Li W."/>
            <person name="Martinez-Rossi N.M."/>
            <person name="Monod M."/>
            <person name="Shelest E."/>
            <person name="Barton R.C."/>
            <person name="Birch E."/>
            <person name="Brakhage A.A."/>
            <person name="Chen Z."/>
            <person name="Gurr S.J."/>
            <person name="Heiman D."/>
            <person name="Heitman J."/>
            <person name="Kosti I."/>
            <person name="Rossi A."/>
            <person name="Saif S."/>
            <person name="Samalova M."/>
            <person name="Saunders C.W."/>
            <person name="Shea T."/>
            <person name="Summerbell R.C."/>
            <person name="Xu J."/>
            <person name="Young S."/>
            <person name="Zeng Q."/>
            <person name="Birren B.W."/>
            <person name="Cuomo C.A."/>
            <person name="White T.C."/>
        </authorList>
    </citation>
    <scope>NUCLEOTIDE SEQUENCE [LARGE SCALE GENOMIC DNA]</scope>
    <source>
        <strain evidence="3">ATCC MYA-4605 / CBS 113480</strain>
    </source>
</reference>
<keyword evidence="3" id="KW-1185">Reference proteome</keyword>
<accession>C5FD86</accession>
<proteinExistence type="predicted"/>
<protein>
    <recommendedName>
        <fullName evidence="1">Alpha-carbonic anhydrase domain-containing protein</fullName>
    </recommendedName>
</protein>
<dbReference type="VEuPathDB" id="FungiDB:MCYG_00658"/>
<dbReference type="GeneID" id="9225860"/>
<evidence type="ECO:0000313" key="2">
    <source>
        <dbReference type="EMBL" id="EEQ27770.1"/>
    </source>
</evidence>
<organism evidence="2 3">
    <name type="scientific">Arthroderma otae (strain ATCC MYA-4605 / CBS 113480)</name>
    <name type="common">Microsporum canis</name>
    <dbReference type="NCBI Taxonomy" id="554155"/>
    <lineage>
        <taxon>Eukaryota</taxon>
        <taxon>Fungi</taxon>
        <taxon>Dikarya</taxon>
        <taxon>Ascomycota</taxon>
        <taxon>Pezizomycotina</taxon>
        <taxon>Eurotiomycetes</taxon>
        <taxon>Eurotiomycetidae</taxon>
        <taxon>Onygenales</taxon>
        <taxon>Arthrodermataceae</taxon>
        <taxon>Microsporum</taxon>
    </lineage>
</organism>
<gene>
    <name evidence="2" type="ORF">MCYG_00658</name>
</gene>
<dbReference type="Gene3D" id="3.10.200.10">
    <property type="entry name" value="Alpha carbonic anhydrase"/>
    <property type="match status" value="1"/>
</dbReference>
<dbReference type="Proteomes" id="UP000002035">
    <property type="component" value="Unassembled WGS sequence"/>
</dbReference>
<dbReference type="SUPFAM" id="SSF51069">
    <property type="entry name" value="Carbonic anhydrase"/>
    <property type="match status" value="1"/>
</dbReference>
<dbReference type="InterPro" id="IPR036398">
    <property type="entry name" value="CA_dom_sf"/>
</dbReference>
<dbReference type="RefSeq" id="XP_002850554.1">
    <property type="nucleotide sequence ID" value="XM_002850508.1"/>
</dbReference>
<evidence type="ECO:0000313" key="3">
    <source>
        <dbReference type="Proteomes" id="UP000002035"/>
    </source>
</evidence>
<dbReference type="HOGENOM" id="CLU_1660305_0_0_1"/>
<dbReference type="PROSITE" id="PS51144">
    <property type="entry name" value="ALPHA_CA_2"/>
    <property type="match status" value="1"/>
</dbReference>
<feature type="domain" description="Alpha-carbonic anhydrase" evidence="1">
    <location>
        <begin position="1"/>
        <end position="77"/>
    </location>
</feature>
<dbReference type="InterPro" id="IPR001148">
    <property type="entry name" value="CA_dom"/>
</dbReference>
<sequence length="159" mass="17272">MGSNISTPPCSNKVSWYISASPLSLDVVTINAVKKVVKYNAGYTQNSPGRENLLEIAAGDAGCERSELRSTYVKYNQSLCHQLVRARIFGRMADFDGILFQLQPAGLSGSLGIPILHEQLRSVCCIKVCRAYNPRENRTDRPGRLEAVLGAVLVGMGNG</sequence>
<evidence type="ECO:0000259" key="1">
    <source>
        <dbReference type="PROSITE" id="PS51144"/>
    </source>
</evidence>
<name>C5FD86_ARTOC</name>
<dbReference type="AlphaFoldDB" id="C5FD86"/>
<dbReference type="EMBL" id="DS995701">
    <property type="protein sequence ID" value="EEQ27770.1"/>
    <property type="molecule type" value="Genomic_DNA"/>
</dbReference>